<keyword evidence="2" id="KW-0812">Transmembrane</keyword>
<gene>
    <name evidence="3" type="ORF">LCGC14_2972650</name>
</gene>
<evidence type="ECO:0000313" key="3">
    <source>
        <dbReference type="EMBL" id="KKK65587.1"/>
    </source>
</evidence>
<keyword evidence="2" id="KW-1133">Transmembrane helix</keyword>
<evidence type="ECO:0000256" key="1">
    <source>
        <dbReference type="SAM" id="MobiDB-lite"/>
    </source>
</evidence>
<sequence length="132" mass="14535">QIEFNIFENLTLSYVEYYFGTAVEGIYTIDIIIYIEVDVLCTNIAFAVIEKGKISDIINPNDPDPDPDPPPDDDTDIDDGDDITNGTQNTQSKIEYSIPQEATIAVIAGIGITIAAIVGIVVYHKRKNVSRI</sequence>
<feature type="region of interest" description="Disordered" evidence="1">
    <location>
        <begin position="55"/>
        <end position="92"/>
    </location>
</feature>
<feature type="compositionally biased region" description="Acidic residues" evidence="1">
    <location>
        <begin position="63"/>
        <end position="82"/>
    </location>
</feature>
<protein>
    <submittedName>
        <fullName evidence="3">Uncharacterized protein</fullName>
    </submittedName>
</protein>
<dbReference type="EMBL" id="LAZR01060481">
    <property type="protein sequence ID" value="KKK65587.1"/>
    <property type="molecule type" value="Genomic_DNA"/>
</dbReference>
<feature type="transmembrane region" description="Helical" evidence="2">
    <location>
        <begin position="102"/>
        <end position="123"/>
    </location>
</feature>
<accession>A0A0F8X8X8</accession>
<keyword evidence="2" id="KW-0472">Membrane</keyword>
<evidence type="ECO:0000256" key="2">
    <source>
        <dbReference type="SAM" id="Phobius"/>
    </source>
</evidence>
<feature type="non-terminal residue" evidence="3">
    <location>
        <position position="1"/>
    </location>
</feature>
<dbReference type="AlphaFoldDB" id="A0A0F8X8X8"/>
<organism evidence="3">
    <name type="scientific">marine sediment metagenome</name>
    <dbReference type="NCBI Taxonomy" id="412755"/>
    <lineage>
        <taxon>unclassified sequences</taxon>
        <taxon>metagenomes</taxon>
        <taxon>ecological metagenomes</taxon>
    </lineage>
</organism>
<proteinExistence type="predicted"/>
<reference evidence="3" key="1">
    <citation type="journal article" date="2015" name="Nature">
        <title>Complex archaea that bridge the gap between prokaryotes and eukaryotes.</title>
        <authorList>
            <person name="Spang A."/>
            <person name="Saw J.H."/>
            <person name="Jorgensen S.L."/>
            <person name="Zaremba-Niedzwiedzka K."/>
            <person name="Martijn J."/>
            <person name="Lind A.E."/>
            <person name="van Eijk R."/>
            <person name="Schleper C."/>
            <person name="Guy L."/>
            <person name="Ettema T.J."/>
        </authorList>
    </citation>
    <scope>NUCLEOTIDE SEQUENCE</scope>
</reference>
<comment type="caution">
    <text evidence="3">The sequence shown here is derived from an EMBL/GenBank/DDBJ whole genome shotgun (WGS) entry which is preliminary data.</text>
</comment>
<name>A0A0F8X8X8_9ZZZZ</name>